<dbReference type="GO" id="GO:0005886">
    <property type="term" value="C:plasma membrane"/>
    <property type="evidence" value="ECO:0007669"/>
    <property type="project" value="UniProtKB-SubCell"/>
</dbReference>
<keyword evidence="10 12" id="KW-0472">Membrane</keyword>
<dbReference type="GO" id="GO:0046933">
    <property type="term" value="F:proton-transporting ATP synthase activity, rotational mechanism"/>
    <property type="evidence" value="ECO:0007669"/>
    <property type="project" value="UniProtKB-UniRule"/>
</dbReference>
<keyword evidence="4 12" id="KW-1003">Cell membrane</keyword>
<dbReference type="GO" id="GO:0045259">
    <property type="term" value="C:proton-transporting ATP synthase complex"/>
    <property type="evidence" value="ECO:0007669"/>
    <property type="project" value="UniProtKB-KW"/>
</dbReference>
<dbReference type="GO" id="GO:0042777">
    <property type="term" value="P:proton motive force-driven plasma membrane ATP synthesis"/>
    <property type="evidence" value="ECO:0007669"/>
    <property type="project" value="TreeGrafter"/>
</dbReference>
<comment type="function">
    <text evidence="12 13">Key component of the proton channel; it plays a direct role in the translocation of protons across the membrane.</text>
</comment>
<dbReference type="InterPro" id="IPR023011">
    <property type="entry name" value="ATP_synth_F0_asu_AS"/>
</dbReference>
<proteinExistence type="inferred from homology"/>
<keyword evidence="8 12" id="KW-1133">Transmembrane helix</keyword>
<evidence type="ECO:0000256" key="6">
    <source>
        <dbReference type="ARBA" id="ARBA00022692"/>
    </source>
</evidence>
<dbReference type="InterPro" id="IPR045082">
    <property type="entry name" value="ATP_syn_F0_a_bact/chloroplast"/>
</dbReference>
<dbReference type="Pfam" id="PF00119">
    <property type="entry name" value="ATP-synt_A"/>
    <property type="match status" value="1"/>
</dbReference>
<keyword evidence="3 12" id="KW-0813">Transport</keyword>
<dbReference type="PROSITE" id="PS00449">
    <property type="entry name" value="ATPASE_A"/>
    <property type="match status" value="1"/>
</dbReference>
<dbReference type="InterPro" id="IPR000568">
    <property type="entry name" value="ATP_synth_F0_asu"/>
</dbReference>
<dbReference type="NCBIfam" id="NF004477">
    <property type="entry name" value="PRK05815.1-1"/>
    <property type="match status" value="1"/>
</dbReference>
<evidence type="ECO:0000256" key="3">
    <source>
        <dbReference type="ARBA" id="ARBA00022448"/>
    </source>
</evidence>
<comment type="subcellular location">
    <subcellularLocation>
        <location evidence="12 13">Cell membrane</location>
        <topology evidence="12 13">Multi-pass membrane protein</topology>
    </subcellularLocation>
    <subcellularLocation>
        <location evidence="1">Membrane</location>
        <topology evidence="1">Multi-pass membrane protein</topology>
    </subcellularLocation>
</comment>
<keyword evidence="15" id="KW-1185">Reference proteome</keyword>
<dbReference type="HAMAP" id="MF_01393">
    <property type="entry name" value="ATP_synth_a_bact"/>
    <property type="match status" value="1"/>
</dbReference>
<reference evidence="14" key="1">
    <citation type="submission" date="2022-08" db="EMBL/GenBank/DDBJ databases">
        <title>Genomic Encyclopedia of Type Strains, Phase III (KMG-III): the genomes of soil and plant-associated and newly described type strains.</title>
        <authorList>
            <person name="Whitman W."/>
        </authorList>
    </citation>
    <scope>NUCLEOTIDE SEQUENCE</scope>
    <source>
        <strain evidence="14">HMT 1</strain>
    </source>
</reference>
<evidence type="ECO:0000256" key="10">
    <source>
        <dbReference type="ARBA" id="ARBA00023136"/>
    </source>
</evidence>
<sequence>MASAAPSPTEYVTHHLTHLKVGEGFWSLHVDTLFFSWVLGLLMIWFFRMGANRATAGVPGRVQNFVETLVEFADKTVRESFPGPRAFMGPLCLTIFVWVLLWNLMDLIPVDWLPRLAHDVFGLEYLRVVPSADPNATFGLSITVFLLIIYYGLKGKGVGGFAKEFVTHPFGANPLLVPFNLILNVVEMIAKPVSLALRLFGNLYAAELIFILIAMLPWWIQWIPGGIWAVFHILVIPLQAFIFMVLTAVYIGLAYEHH</sequence>
<evidence type="ECO:0000256" key="8">
    <source>
        <dbReference type="ARBA" id="ARBA00022989"/>
    </source>
</evidence>
<accession>A0AAE3HM23</accession>
<dbReference type="PANTHER" id="PTHR42823">
    <property type="entry name" value="ATP SYNTHASE SUBUNIT A, CHLOROPLASTIC"/>
    <property type="match status" value="1"/>
</dbReference>
<keyword evidence="7 12" id="KW-0375">Hydrogen ion transport</keyword>
<keyword evidence="11 12" id="KW-0066">ATP synthesis</keyword>
<gene>
    <name evidence="12" type="primary">atpB</name>
    <name evidence="14" type="ORF">J2T55_001463</name>
</gene>
<dbReference type="AlphaFoldDB" id="A0AAE3HM23"/>
<dbReference type="Proteomes" id="UP001204445">
    <property type="component" value="Unassembled WGS sequence"/>
</dbReference>
<dbReference type="EMBL" id="JANUCT010000008">
    <property type="protein sequence ID" value="MCS3903442.1"/>
    <property type="molecule type" value="Genomic_DNA"/>
</dbReference>
<evidence type="ECO:0000256" key="5">
    <source>
        <dbReference type="ARBA" id="ARBA00022547"/>
    </source>
</evidence>
<evidence type="ECO:0000256" key="7">
    <source>
        <dbReference type="ARBA" id="ARBA00022781"/>
    </source>
</evidence>
<dbReference type="FunFam" id="1.20.120.220:FF:000002">
    <property type="entry name" value="ATP synthase subunit a"/>
    <property type="match status" value="1"/>
</dbReference>
<name>A0AAE3HM23_9GAMM</name>
<evidence type="ECO:0000256" key="1">
    <source>
        <dbReference type="ARBA" id="ARBA00004141"/>
    </source>
</evidence>
<feature type="transmembrane region" description="Helical" evidence="12">
    <location>
        <begin position="26"/>
        <end position="47"/>
    </location>
</feature>
<dbReference type="CDD" id="cd00310">
    <property type="entry name" value="ATP-synt_Fo_a_6"/>
    <property type="match status" value="1"/>
</dbReference>
<evidence type="ECO:0000256" key="2">
    <source>
        <dbReference type="ARBA" id="ARBA00006810"/>
    </source>
</evidence>
<dbReference type="PANTHER" id="PTHR42823:SF3">
    <property type="entry name" value="ATP SYNTHASE SUBUNIT A, CHLOROPLASTIC"/>
    <property type="match status" value="1"/>
</dbReference>
<comment type="similarity">
    <text evidence="2 12 13">Belongs to the ATPase A chain family.</text>
</comment>
<feature type="transmembrane region" description="Helical" evidence="12">
    <location>
        <begin position="136"/>
        <end position="153"/>
    </location>
</feature>
<feature type="transmembrane region" description="Helical" evidence="12">
    <location>
        <begin position="86"/>
        <end position="105"/>
    </location>
</feature>
<evidence type="ECO:0000256" key="13">
    <source>
        <dbReference type="RuleBase" id="RU000483"/>
    </source>
</evidence>
<dbReference type="NCBIfam" id="TIGR01131">
    <property type="entry name" value="ATP_synt_6_or_A"/>
    <property type="match status" value="1"/>
</dbReference>
<dbReference type="InterPro" id="IPR035908">
    <property type="entry name" value="F0_ATP_A_sf"/>
</dbReference>
<dbReference type="RefSeq" id="WP_259055210.1">
    <property type="nucleotide sequence ID" value="NZ_JANUCT010000008.1"/>
</dbReference>
<evidence type="ECO:0000256" key="11">
    <source>
        <dbReference type="ARBA" id="ARBA00023310"/>
    </source>
</evidence>
<feature type="transmembrane region" description="Helical" evidence="12">
    <location>
        <begin position="226"/>
        <end position="253"/>
    </location>
</feature>
<dbReference type="SUPFAM" id="SSF81336">
    <property type="entry name" value="F1F0 ATP synthase subunit A"/>
    <property type="match status" value="1"/>
</dbReference>
<protein>
    <recommendedName>
        <fullName evidence="12 13">ATP synthase subunit a</fullName>
    </recommendedName>
    <alternativeName>
        <fullName evidence="12">ATP synthase F0 sector subunit a</fullName>
    </alternativeName>
    <alternativeName>
        <fullName evidence="12">F-ATPase subunit 6</fullName>
    </alternativeName>
</protein>
<evidence type="ECO:0000256" key="9">
    <source>
        <dbReference type="ARBA" id="ARBA00023065"/>
    </source>
</evidence>
<dbReference type="Gene3D" id="1.20.120.220">
    <property type="entry name" value="ATP synthase, F0 complex, subunit A"/>
    <property type="match status" value="1"/>
</dbReference>
<evidence type="ECO:0000256" key="12">
    <source>
        <dbReference type="HAMAP-Rule" id="MF_01393"/>
    </source>
</evidence>
<organism evidence="14 15">
    <name type="scientific">Methylohalomonas lacus</name>
    <dbReference type="NCBI Taxonomy" id="398773"/>
    <lineage>
        <taxon>Bacteria</taxon>
        <taxon>Pseudomonadati</taxon>
        <taxon>Pseudomonadota</taxon>
        <taxon>Gammaproteobacteria</taxon>
        <taxon>Methylohalomonadales</taxon>
        <taxon>Methylohalomonadaceae</taxon>
        <taxon>Methylohalomonas</taxon>
    </lineage>
</organism>
<comment type="caution">
    <text evidence="14">The sequence shown here is derived from an EMBL/GenBank/DDBJ whole genome shotgun (WGS) entry which is preliminary data.</text>
</comment>
<keyword evidence="5 12" id="KW-0138">CF(0)</keyword>
<evidence type="ECO:0000313" key="15">
    <source>
        <dbReference type="Proteomes" id="UP001204445"/>
    </source>
</evidence>
<keyword evidence="9 12" id="KW-0406">Ion transport</keyword>
<evidence type="ECO:0000313" key="14">
    <source>
        <dbReference type="EMBL" id="MCS3903442.1"/>
    </source>
</evidence>
<feature type="transmembrane region" description="Helical" evidence="12">
    <location>
        <begin position="199"/>
        <end position="220"/>
    </location>
</feature>
<evidence type="ECO:0000256" key="4">
    <source>
        <dbReference type="ARBA" id="ARBA00022475"/>
    </source>
</evidence>
<keyword evidence="6 12" id="KW-0812">Transmembrane</keyword>